<gene>
    <name evidence="1" type="ORF">A3A48_01210</name>
</gene>
<comment type="caution">
    <text evidence="1">The sequence shown here is derived from an EMBL/GenBank/DDBJ whole genome shotgun (WGS) entry which is preliminary data.</text>
</comment>
<evidence type="ECO:0000313" key="2">
    <source>
        <dbReference type="Proteomes" id="UP000178336"/>
    </source>
</evidence>
<accession>A0A1F5GSJ4</accession>
<reference evidence="1 2" key="1">
    <citation type="journal article" date="2016" name="Nat. Commun.">
        <title>Thousands of microbial genomes shed light on interconnected biogeochemical processes in an aquifer system.</title>
        <authorList>
            <person name="Anantharaman K."/>
            <person name="Brown C.T."/>
            <person name="Hug L.A."/>
            <person name="Sharon I."/>
            <person name="Castelle C.J."/>
            <person name="Probst A.J."/>
            <person name="Thomas B.C."/>
            <person name="Singh A."/>
            <person name="Wilkins M.J."/>
            <person name="Karaoz U."/>
            <person name="Brodie E.L."/>
            <person name="Williams K.H."/>
            <person name="Hubbard S.S."/>
            <person name="Banfield J.F."/>
        </authorList>
    </citation>
    <scope>NUCLEOTIDE SEQUENCE [LARGE SCALE GENOMIC DNA]</scope>
</reference>
<proteinExistence type="predicted"/>
<protein>
    <submittedName>
        <fullName evidence="1">Uncharacterized protein</fullName>
    </submittedName>
</protein>
<dbReference type="AlphaFoldDB" id="A0A1F5GSJ4"/>
<dbReference type="EMBL" id="MFBN01000039">
    <property type="protein sequence ID" value="OGD94821.1"/>
    <property type="molecule type" value="Genomic_DNA"/>
</dbReference>
<dbReference type="Proteomes" id="UP000178336">
    <property type="component" value="Unassembled WGS sequence"/>
</dbReference>
<organism evidence="1 2">
    <name type="scientific">Candidatus Curtissbacteria bacterium RIFCSPLOWO2_01_FULL_37_9</name>
    <dbReference type="NCBI Taxonomy" id="1797724"/>
    <lineage>
        <taxon>Bacteria</taxon>
        <taxon>Candidatus Curtissiibacteriota</taxon>
    </lineage>
</organism>
<sequence length="96" mass="11231">MLYQHHPEDRLVILEEARRIVNSSGFVIVQDFAKKDSSEKSGLKFENAWFNNFAYRTFLSTADQPDRFFEVFKWADGRCHQVRPGQDYPLVMSKAA</sequence>
<evidence type="ECO:0000313" key="1">
    <source>
        <dbReference type="EMBL" id="OGD94821.1"/>
    </source>
</evidence>
<dbReference type="STRING" id="1797724.A3A48_01210"/>
<name>A0A1F5GSJ4_9BACT</name>